<organism evidence="2 3">
    <name type="scientific">Digitaria exilis</name>
    <dbReference type="NCBI Taxonomy" id="1010633"/>
    <lineage>
        <taxon>Eukaryota</taxon>
        <taxon>Viridiplantae</taxon>
        <taxon>Streptophyta</taxon>
        <taxon>Embryophyta</taxon>
        <taxon>Tracheophyta</taxon>
        <taxon>Spermatophyta</taxon>
        <taxon>Magnoliopsida</taxon>
        <taxon>Liliopsida</taxon>
        <taxon>Poales</taxon>
        <taxon>Poaceae</taxon>
        <taxon>PACMAD clade</taxon>
        <taxon>Panicoideae</taxon>
        <taxon>Panicodae</taxon>
        <taxon>Paniceae</taxon>
        <taxon>Anthephorinae</taxon>
        <taxon>Digitaria</taxon>
    </lineage>
</organism>
<sequence>MEHGFWLLLATLATSLVYYLDSLWRRRQVSVSLPPGPRPLPVIGNALHLRWGQLHHTLARLARTHGPVMRLHLGPIPAVVISSRDAAMEAFTKHDRRLTGRPTVDAIRALGWADQSVINSPSSDPLWRAQRGILAAHASRRGARRPRAQGAGDGGIPPRMLGEGCGHRQGPVWWRHQPCVELILLHRRGRHG</sequence>
<accession>A0A835C3Q1</accession>
<dbReference type="OrthoDB" id="2789670at2759"/>
<dbReference type="GO" id="GO:0004497">
    <property type="term" value="F:monooxygenase activity"/>
    <property type="evidence" value="ECO:0007669"/>
    <property type="project" value="InterPro"/>
</dbReference>
<dbReference type="AlphaFoldDB" id="A0A835C3Q1"/>
<dbReference type="Pfam" id="PF00067">
    <property type="entry name" value="p450"/>
    <property type="match status" value="1"/>
</dbReference>
<dbReference type="EMBL" id="JACEFO010001687">
    <property type="protein sequence ID" value="KAF8720953.1"/>
    <property type="molecule type" value="Genomic_DNA"/>
</dbReference>
<dbReference type="PANTHER" id="PTHR24299">
    <property type="entry name" value="CYTOCHROME P450 FAMILY 1"/>
    <property type="match status" value="1"/>
</dbReference>
<proteinExistence type="predicted"/>
<dbReference type="InterPro" id="IPR001128">
    <property type="entry name" value="Cyt_P450"/>
</dbReference>
<evidence type="ECO:0008006" key="4">
    <source>
        <dbReference type="Google" id="ProtNLM"/>
    </source>
</evidence>
<evidence type="ECO:0000313" key="3">
    <source>
        <dbReference type="Proteomes" id="UP000636709"/>
    </source>
</evidence>
<comment type="caution">
    <text evidence="2">The sequence shown here is derived from an EMBL/GenBank/DDBJ whole genome shotgun (WGS) entry which is preliminary data.</text>
</comment>
<dbReference type="SUPFAM" id="SSF48264">
    <property type="entry name" value="Cytochrome P450"/>
    <property type="match status" value="1"/>
</dbReference>
<dbReference type="GO" id="GO:0005506">
    <property type="term" value="F:iron ion binding"/>
    <property type="evidence" value="ECO:0007669"/>
    <property type="project" value="InterPro"/>
</dbReference>
<keyword evidence="3" id="KW-1185">Reference proteome</keyword>
<dbReference type="InterPro" id="IPR002401">
    <property type="entry name" value="Cyt_P450_E_grp-I"/>
</dbReference>
<feature type="region of interest" description="Disordered" evidence="1">
    <location>
        <begin position="137"/>
        <end position="162"/>
    </location>
</feature>
<dbReference type="GO" id="GO:0020037">
    <property type="term" value="F:heme binding"/>
    <property type="evidence" value="ECO:0007669"/>
    <property type="project" value="InterPro"/>
</dbReference>
<name>A0A835C3Q1_9POAL</name>
<dbReference type="PANTHER" id="PTHR24299:SF46">
    <property type="entry name" value="CYTOCHROME P450"/>
    <property type="match status" value="1"/>
</dbReference>
<dbReference type="GO" id="GO:0016705">
    <property type="term" value="F:oxidoreductase activity, acting on paired donors, with incorporation or reduction of molecular oxygen"/>
    <property type="evidence" value="ECO:0007669"/>
    <property type="project" value="InterPro"/>
</dbReference>
<evidence type="ECO:0000256" key="1">
    <source>
        <dbReference type="SAM" id="MobiDB-lite"/>
    </source>
</evidence>
<feature type="compositionally biased region" description="Basic residues" evidence="1">
    <location>
        <begin position="138"/>
        <end position="147"/>
    </location>
</feature>
<reference evidence="2" key="1">
    <citation type="submission" date="2020-07" db="EMBL/GenBank/DDBJ databases">
        <title>Genome sequence and genetic diversity analysis of an under-domesticated orphan crop, white fonio (Digitaria exilis).</title>
        <authorList>
            <person name="Bennetzen J.L."/>
            <person name="Chen S."/>
            <person name="Ma X."/>
            <person name="Wang X."/>
            <person name="Yssel A.E.J."/>
            <person name="Chaluvadi S.R."/>
            <person name="Johnson M."/>
            <person name="Gangashetty P."/>
            <person name="Hamidou F."/>
            <person name="Sanogo M.D."/>
            <person name="Zwaenepoel A."/>
            <person name="Wallace J."/>
            <person name="Van De Peer Y."/>
            <person name="Van Deynze A."/>
        </authorList>
    </citation>
    <scope>NUCLEOTIDE SEQUENCE</scope>
    <source>
        <tissue evidence="2">Leaves</tissue>
    </source>
</reference>
<gene>
    <name evidence="2" type="ORF">HU200_023359</name>
</gene>
<protein>
    <recommendedName>
        <fullName evidence="4">Cytochrome P450</fullName>
    </recommendedName>
</protein>
<dbReference type="InterPro" id="IPR036396">
    <property type="entry name" value="Cyt_P450_sf"/>
</dbReference>
<dbReference type="PRINTS" id="PR00463">
    <property type="entry name" value="EP450I"/>
</dbReference>
<evidence type="ECO:0000313" key="2">
    <source>
        <dbReference type="EMBL" id="KAF8720953.1"/>
    </source>
</evidence>
<dbReference type="Gene3D" id="1.10.630.10">
    <property type="entry name" value="Cytochrome P450"/>
    <property type="match status" value="1"/>
</dbReference>
<dbReference type="Proteomes" id="UP000636709">
    <property type="component" value="Unassembled WGS sequence"/>
</dbReference>